<name>A0A917EK73_9RHOB</name>
<dbReference type="PANTHER" id="PTHR42788:SF13">
    <property type="entry name" value="ALIPHATIC SULFONATES IMPORT ATP-BINDING PROTEIN SSUB"/>
    <property type="match status" value="1"/>
</dbReference>
<evidence type="ECO:0000256" key="3">
    <source>
        <dbReference type="ARBA" id="ARBA00022741"/>
    </source>
</evidence>
<comment type="caution">
    <text evidence="6">The sequence shown here is derived from an EMBL/GenBank/DDBJ whole genome shotgun (WGS) entry which is preliminary data.</text>
</comment>
<dbReference type="Gene3D" id="3.40.50.300">
    <property type="entry name" value="P-loop containing nucleotide triphosphate hydrolases"/>
    <property type="match status" value="1"/>
</dbReference>
<dbReference type="RefSeq" id="WP_095594356.1">
    <property type="nucleotide sequence ID" value="NZ_BMKN01000002.1"/>
</dbReference>
<accession>A0A917EK73</accession>
<evidence type="ECO:0000313" key="6">
    <source>
        <dbReference type="EMBL" id="GGE56026.1"/>
    </source>
</evidence>
<sequence length="268" mass="29442">MENLIEIKGVTHAYKTPNGLLPVLDDLNVTVPEGEFAAVVGPSGCGKSTLTRLVAGLMKPDEGEVWLHGELVKSPRKTVGMAFQNPVLLEWRTILDNVILPLEIVAPSMPRADRIARAEELLELVGLAGFEDKRPSELSGGMRQRASLCRSIVHKPDVLIMDEPFGALDAFTREDLWQTMHKLRAQEPFTAVLITHDLRESVYLGDQVIVLSGRPATTQYVLDVHYPMEDGERKLDGLYSPECAEMLATLRDQIKIAQGRVPAAAGAA</sequence>
<dbReference type="PANTHER" id="PTHR42788">
    <property type="entry name" value="TAURINE IMPORT ATP-BINDING PROTEIN-RELATED"/>
    <property type="match status" value="1"/>
</dbReference>
<dbReference type="PROSITE" id="PS00211">
    <property type="entry name" value="ABC_TRANSPORTER_1"/>
    <property type="match status" value="1"/>
</dbReference>
<dbReference type="Proteomes" id="UP000606730">
    <property type="component" value="Unassembled WGS sequence"/>
</dbReference>
<reference evidence="6" key="2">
    <citation type="submission" date="2020-09" db="EMBL/GenBank/DDBJ databases">
        <authorList>
            <person name="Sun Q."/>
            <person name="Zhou Y."/>
        </authorList>
    </citation>
    <scope>NUCLEOTIDE SEQUENCE</scope>
    <source>
        <strain evidence="6">CGMCC 1.16012</strain>
    </source>
</reference>
<reference evidence="6" key="1">
    <citation type="journal article" date="2014" name="Int. J. Syst. Evol. Microbiol.">
        <title>Complete genome sequence of Corynebacterium casei LMG S-19264T (=DSM 44701T), isolated from a smear-ripened cheese.</title>
        <authorList>
            <consortium name="US DOE Joint Genome Institute (JGI-PGF)"/>
            <person name="Walter F."/>
            <person name="Albersmeier A."/>
            <person name="Kalinowski J."/>
            <person name="Ruckert C."/>
        </authorList>
    </citation>
    <scope>NUCLEOTIDE SEQUENCE</scope>
    <source>
        <strain evidence="6">CGMCC 1.16012</strain>
    </source>
</reference>
<comment type="similarity">
    <text evidence="1">Belongs to the ABC transporter superfamily.</text>
</comment>
<proteinExistence type="inferred from homology"/>
<dbReference type="InterPro" id="IPR003439">
    <property type="entry name" value="ABC_transporter-like_ATP-bd"/>
</dbReference>
<dbReference type="OrthoDB" id="9802264at2"/>
<dbReference type="InterPro" id="IPR017871">
    <property type="entry name" value="ABC_transporter-like_CS"/>
</dbReference>
<dbReference type="EMBL" id="BMKN01000002">
    <property type="protein sequence ID" value="GGE56026.1"/>
    <property type="molecule type" value="Genomic_DNA"/>
</dbReference>
<organism evidence="6 7">
    <name type="scientific">Actibacterium pelagium</name>
    <dbReference type="NCBI Taxonomy" id="2029103"/>
    <lineage>
        <taxon>Bacteria</taxon>
        <taxon>Pseudomonadati</taxon>
        <taxon>Pseudomonadota</taxon>
        <taxon>Alphaproteobacteria</taxon>
        <taxon>Rhodobacterales</taxon>
        <taxon>Roseobacteraceae</taxon>
        <taxon>Actibacterium</taxon>
    </lineage>
</organism>
<evidence type="ECO:0000256" key="2">
    <source>
        <dbReference type="ARBA" id="ARBA00022448"/>
    </source>
</evidence>
<dbReference type="Pfam" id="PF00005">
    <property type="entry name" value="ABC_tran"/>
    <property type="match status" value="1"/>
</dbReference>
<dbReference type="InterPro" id="IPR003593">
    <property type="entry name" value="AAA+_ATPase"/>
</dbReference>
<keyword evidence="7" id="KW-1185">Reference proteome</keyword>
<keyword evidence="4 6" id="KW-0067">ATP-binding</keyword>
<dbReference type="InterPro" id="IPR027417">
    <property type="entry name" value="P-loop_NTPase"/>
</dbReference>
<dbReference type="SUPFAM" id="SSF52540">
    <property type="entry name" value="P-loop containing nucleoside triphosphate hydrolases"/>
    <property type="match status" value="1"/>
</dbReference>
<protein>
    <submittedName>
        <fullName evidence="6">Nitrate/sulfonate/bicarbonate ABC transporter ATP-binding protein</fullName>
    </submittedName>
</protein>
<dbReference type="SMART" id="SM00382">
    <property type="entry name" value="AAA"/>
    <property type="match status" value="1"/>
</dbReference>
<dbReference type="PROSITE" id="PS50893">
    <property type="entry name" value="ABC_TRANSPORTER_2"/>
    <property type="match status" value="1"/>
</dbReference>
<feature type="domain" description="ABC transporter" evidence="5">
    <location>
        <begin position="5"/>
        <end position="238"/>
    </location>
</feature>
<dbReference type="CDD" id="cd03293">
    <property type="entry name" value="ABC_NrtD_SsuB_transporters"/>
    <property type="match status" value="1"/>
</dbReference>
<evidence type="ECO:0000256" key="1">
    <source>
        <dbReference type="ARBA" id="ARBA00005417"/>
    </source>
</evidence>
<dbReference type="GO" id="GO:0016887">
    <property type="term" value="F:ATP hydrolysis activity"/>
    <property type="evidence" value="ECO:0007669"/>
    <property type="project" value="InterPro"/>
</dbReference>
<dbReference type="GO" id="GO:0005524">
    <property type="term" value="F:ATP binding"/>
    <property type="evidence" value="ECO:0007669"/>
    <property type="project" value="UniProtKB-KW"/>
</dbReference>
<evidence type="ECO:0000259" key="5">
    <source>
        <dbReference type="PROSITE" id="PS50893"/>
    </source>
</evidence>
<keyword evidence="2" id="KW-0813">Transport</keyword>
<evidence type="ECO:0000256" key="4">
    <source>
        <dbReference type="ARBA" id="ARBA00022840"/>
    </source>
</evidence>
<dbReference type="InterPro" id="IPR050166">
    <property type="entry name" value="ABC_transporter_ATP-bind"/>
</dbReference>
<evidence type="ECO:0000313" key="7">
    <source>
        <dbReference type="Proteomes" id="UP000606730"/>
    </source>
</evidence>
<gene>
    <name evidence="6" type="ORF">GCM10011517_24580</name>
</gene>
<dbReference type="AlphaFoldDB" id="A0A917EK73"/>
<keyword evidence="3" id="KW-0547">Nucleotide-binding</keyword>